<dbReference type="AlphaFoldDB" id="A0A9P8KZN8"/>
<evidence type="ECO:0000259" key="10">
    <source>
        <dbReference type="Pfam" id="PF01490"/>
    </source>
</evidence>
<evidence type="ECO:0000256" key="1">
    <source>
        <dbReference type="ARBA" id="ARBA00004141"/>
    </source>
</evidence>
<evidence type="ECO:0000256" key="7">
    <source>
        <dbReference type="ARBA" id="ARBA00023136"/>
    </source>
</evidence>
<evidence type="ECO:0000256" key="6">
    <source>
        <dbReference type="ARBA" id="ARBA00022989"/>
    </source>
</evidence>
<evidence type="ECO:0000313" key="12">
    <source>
        <dbReference type="Proteomes" id="UP000698800"/>
    </source>
</evidence>
<evidence type="ECO:0000256" key="4">
    <source>
        <dbReference type="ARBA" id="ARBA00022692"/>
    </source>
</evidence>
<dbReference type="Proteomes" id="UP000698800">
    <property type="component" value="Unassembled WGS sequence"/>
</dbReference>
<feature type="transmembrane region" description="Helical" evidence="9">
    <location>
        <begin position="364"/>
        <end position="390"/>
    </location>
</feature>
<comment type="similarity">
    <text evidence="2">Belongs to the amino acid/polyamine transporter 2 family.</text>
</comment>
<protein>
    <recommendedName>
        <fullName evidence="10">Amino acid transporter transmembrane domain-containing protein</fullName>
    </recommendedName>
</protein>
<feature type="compositionally biased region" description="Basic and acidic residues" evidence="8">
    <location>
        <begin position="1"/>
        <end position="12"/>
    </location>
</feature>
<keyword evidence="5" id="KW-0029">Amino-acid transport</keyword>
<sequence length="465" mass="50922">MAASPKQHDKSPSLRLTYPGFSFGGSPSSTPGGLAIPRANDGEPEVSSMRRRSSMSLRQTGGLNSIDNFARSWQRAAGFWEVTPRRPSFVYSSTDDAGGESDDDIPRADEERHFQRKSLLRQALEQQALEDDLFGDEGGDIEEHGYDGPAVEEHRVKRRPIGRREDDILSIEPLLASPFAGSYGSSYGTLGSRLGEPSMRHAGRLWREQQLTGVQELDKEREPLLVKRVECEDGKIVNVVVGQSTLPQTIFNSVNVLVGVGMLSLPIAIKYAGWVIGMGFLLFSTLVTNYTAKILAKCMDVDGTLVTFADLAYISFGHRARIVTSILFALELVAANVALLVLFADSWDALIPGVGLTQWKIICGVLLTPLSIVPLRVLSFTSILGIVCCLGRNIEEKLIVDPPVVVSITFVDGLIKPHAPGSLREVMPTYMFPEHWTTLPLSFGLLMSQKLLGVATVSFQTYIET</sequence>
<keyword evidence="6 9" id="KW-1133">Transmembrane helix</keyword>
<keyword evidence="7 9" id="KW-0472">Membrane</keyword>
<keyword evidence="3" id="KW-0813">Transport</keyword>
<feature type="compositionally biased region" description="Low complexity" evidence="8">
    <location>
        <begin position="19"/>
        <end position="33"/>
    </location>
</feature>
<keyword evidence="4 9" id="KW-0812">Transmembrane</keyword>
<feature type="region of interest" description="Disordered" evidence="8">
    <location>
        <begin position="1"/>
        <end position="61"/>
    </location>
</feature>
<evidence type="ECO:0000256" key="5">
    <source>
        <dbReference type="ARBA" id="ARBA00022970"/>
    </source>
</evidence>
<keyword evidence="12" id="KW-1185">Reference proteome</keyword>
<evidence type="ECO:0000256" key="2">
    <source>
        <dbReference type="ARBA" id="ARBA00008066"/>
    </source>
</evidence>
<feature type="transmembrane region" description="Helical" evidence="9">
    <location>
        <begin position="322"/>
        <end position="344"/>
    </location>
</feature>
<evidence type="ECO:0000313" key="11">
    <source>
        <dbReference type="EMBL" id="KAH0535954.1"/>
    </source>
</evidence>
<dbReference type="PANTHER" id="PTHR22950">
    <property type="entry name" value="AMINO ACID TRANSPORTER"/>
    <property type="match status" value="1"/>
</dbReference>
<evidence type="ECO:0000256" key="3">
    <source>
        <dbReference type="ARBA" id="ARBA00022448"/>
    </source>
</evidence>
<reference evidence="11" key="1">
    <citation type="submission" date="2021-03" db="EMBL/GenBank/DDBJ databases">
        <title>Comparative genomics and phylogenomic investigation of the class Geoglossomycetes provide insights into ecological specialization and systematics.</title>
        <authorList>
            <person name="Melie T."/>
            <person name="Pirro S."/>
            <person name="Miller A.N."/>
            <person name="Quandt A."/>
        </authorList>
    </citation>
    <scope>NUCLEOTIDE SEQUENCE</scope>
    <source>
        <strain evidence="11">GBOQ0MN5Z8</strain>
    </source>
</reference>
<dbReference type="OrthoDB" id="655540at2759"/>
<dbReference type="GO" id="GO:0005774">
    <property type="term" value="C:vacuolar membrane"/>
    <property type="evidence" value="ECO:0007669"/>
    <property type="project" value="TreeGrafter"/>
</dbReference>
<evidence type="ECO:0000256" key="8">
    <source>
        <dbReference type="SAM" id="MobiDB-lite"/>
    </source>
</evidence>
<dbReference type="PANTHER" id="PTHR22950:SF692">
    <property type="entry name" value="TRANSMEMBRANE AMINO ACID TRANSPORTER FAMILY PROTEIN"/>
    <property type="match status" value="1"/>
</dbReference>
<feature type="domain" description="Amino acid transporter transmembrane" evidence="10">
    <location>
        <begin position="243"/>
        <end position="390"/>
    </location>
</feature>
<dbReference type="EMBL" id="JAGHQL010000252">
    <property type="protein sequence ID" value="KAH0535954.1"/>
    <property type="molecule type" value="Genomic_DNA"/>
</dbReference>
<dbReference type="InterPro" id="IPR013057">
    <property type="entry name" value="AA_transpt_TM"/>
</dbReference>
<name>A0A9P8KZN8_9PEZI</name>
<organism evidence="11 12">
    <name type="scientific">Glutinoglossum americanum</name>
    <dbReference type="NCBI Taxonomy" id="1670608"/>
    <lineage>
        <taxon>Eukaryota</taxon>
        <taxon>Fungi</taxon>
        <taxon>Dikarya</taxon>
        <taxon>Ascomycota</taxon>
        <taxon>Pezizomycotina</taxon>
        <taxon>Geoglossomycetes</taxon>
        <taxon>Geoglossales</taxon>
        <taxon>Geoglossaceae</taxon>
        <taxon>Glutinoglossum</taxon>
    </lineage>
</organism>
<accession>A0A9P8KZN8</accession>
<gene>
    <name evidence="11" type="ORF">FGG08_007150</name>
</gene>
<dbReference type="Pfam" id="PF01490">
    <property type="entry name" value="Aa_trans"/>
    <property type="match status" value="1"/>
</dbReference>
<evidence type="ECO:0000256" key="9">
    <source>
        <dbReference type="SAM" id="Phobius"/>
    </source>
</evidence>
<feature type="transmembrane region" description="Helical" evidence="9">
    <location>
        <begin position="271"/>
        <end position="290"/>
    </location>
</feature>
<comment type="subcellular location">
    <subcellularLocation>
        <location evidence="1">Membrane</location>
        <topology evidence="1">Multi-pass membrane protein</topology>
    </subcellularLocation>
</comment>
<dbReference type="GO" id="GO:0015179">
    <property type="term" value="F:L-amino acid transmembrane transporter activity"/>
    <property type="evidence" value="ECO:0007669"/>
    <property type="project" value="TreeGrafter"/>
</dbReference>
<comment type="caution">
    <text evidence="11">The sequence shown here is derived from an EMBL/GenBank/DDBJ whole genome shotgun (WGS) entry which is preliminary data.</text>
</comment>
<proteinExistence type="inferred from homology"/>